<proteinExistence type="predicted"/>
<dbReference type="Proteomes" id="UP000182762">
    <property type="component" value="Unassembled WGS sequence"/>
</dbReference>
<dbReference type="EMBL" id="FOXX01000019">
    <property type="protein sequence ID" value="SFQ86593.1"/>
    <property type="molecule type" value="Genomic_DNA"/>
</dbReference>
<dbReference type="RefSeq" id="WP_061802876.1">
    <property type="nucleotide sequence ID" value="NZ_FOXX01000019.1"/>
</dbReference>
<sequence length="59" mass="6814">MKTSNTVTEWCSLCEYEVELAPVFQKQTCPHCKEEILPCAQCENHECDKCPLERHISLS</sequence>
<gene>
    <name evidence="1" type="ORF">SAMN02745910_04676</name>
</gene>
<dbReference type="GeneID" id="93713200"/>
<reference evidence="1 2" key="1">
    <citation type="submission" date="2016-10" db="EMBL/GenBank/DDBJ databases">
        <authorList>
            <person name="Varghese N."/>
            <person name="Submissions S."/>
        </authorList>
    </citation>
    <scope>NUCLEOTIDE SEQUENCE [LARGE SCALE GENOMIC DNA]</scope>
    <source>
        <strain evidence="1 2">DSM 13796</strain>
    </source>
</reference>
<evidence type="ECO:0008006" key="3">
    <source>
        <dbReference type="Google" id="ProtNLM"/>
    </source>
</evidence>
<name>A0A1I6C090_9BACI</name>
<evidence type="ECO:0000313" key="2">
    <source>
        <dbReference type="Proteomes" id="UP000182762"/>
    </source>
</evidence>
<evidence type="ECO:0000313" key="1">
    <source>
        <dbReference type="EMBL" id="SFQ86593.1"/>
    </source>
</evidence>
<keyword evidence="2" id="KW-1185">Reference proteome</keyword>
<accession>A0A1I6C090</accession>
<organism evidence="1 2">
    <name type="scientific">Priestia endophytica DSM 13796</name>
    <dbReference type="NCBI Taxonomy" id="1121089"/>
    <lineage>
        <taxon>Bacteria</taxon>
        <taxon>Bacillati</taxon>
        <taxon>Bacillota</taxon>
        <taxon>Bacilli</taxon>
        <taxon>Bacillales</taxon>
        <taxon>Bacillaceae</taxon>
        <taxon>Priestia</taxon>
    </lineage>
</organism>
<comment type="caution">
    <text evidence="1">The sequence shown here is derived from an EMBL/GenBank/DDBJ whole genome shotgun (WGS) entry which is preliminary data.</text>
</comment>
<protein>
    <recommendedName>
        <fullName evidence="3">Replication restart DNA helicase PriA</fullName>
    </recommendedName>
</protein>